<evidence type="ECO:0000313" key="4">
    <source>
        <dbReference type="Proteomes" id="UP000220922"/>
    </source>
</evidence>
<dbReference type="AlphaFoldDB" id="A0A2H3KQ46"/>
<dbReference type="SUPFAM" id="SSF51735">
    <property type="entry name" value="NAD(P)-binding Rossmann-fold domains"/>
    <property type="match status" value="1"/>
</dbReference>
<dbReference type="InterPro" id="IPR001509">
    <property type="entry name" value="Epimerase_deHydtase"/>
</dbReference>
<gene>
    <name evidence="3" type="ORF">A9Q02_09675</name>
</gene>
<dbReference type="Pfam" id="PF01370">
    <property type="entry name" value="Epimerase"/>
    <property type="match status" value="1"/>
</dbReference>
<reference evidence="3 4" key="1">
    <citation type="submission" date="2016-05" db="EMBL/GenBank/DDBJ databases">
        <authorList>
            <person name="Lavstsen T."/>
            <person name="Jespersen J.S."/>
        </authorList>
    </citation>
    <scope>NUCLEOTIDE SEQUENCE [LARGE SCALE GENOMIC DNA]</scope>
    <source>
        <strain evidence="3 4">B7-9</strain>
    </source>
</reference>
<dbReference type="OrthoDB" id="9803061at2"/>
<dbReference type="EMBL" id="LYXE01000041">
    <property type="protein sequence ID" value="PDW00452.1"/>
    <property type="molecule type" value="Genomic_DNA"/>
</dbReference>
<dbReference type="InterPro" id="IPR036291">
    <property type="entry name" value="NAD(P)-bd_dom_sf"/>
</dbReference>
<protein>
    <submittedName>
        <fullName evidence="3">Epimerase</fullName>
    </submittedName>
</protein>
<evidence type="ECO:0000259" key="2">
    <source>
        <dbReference type="Pfam" id="PF01370"/>
    </source>
</evidence>
<name>A0A2H3KQ46_9CHLR</name>
<dbReference type="PANTHER" id="PTHR43000">
    <property type="entry name" value="DTDP-D-GLUCOSE 4,6-DEHYDRATASE-RELATED"/>
    <property type="match status" value="1"/>
</dbReference>
<feature type="domain" description="NAD-dependent epimerase/dehydratase" evidence="2">
    <location>
        <begin position="5"/>
        <end position="226"/>
    </location>
</feature>
<dbReference type="RefSeq" id="WP_097650994.1">
    <property type="nucleotide sequence ID" value="NZ_LYXE01000041.1"/>
</dbReference>
<keyword evidence="4" id="KW-1185">Reference proteome</keyword>
<accession>A0A2H3KQ46</accession>
<dbReference type="Gene3D" id="3.40.50.720">
    <property type="entry name" value="NAD(P)-binding Rossmann-like Domain"/>
    <property type="match status" value="1"/>
</dbReference>
<evidence type="ECO:0000256" key="1">
    <source>
        <dbReference type="ARBA" id="ARBA00007637"/>
    </source>
</evidence>
<comment type="caution">
    <text evidence="3">The sequence shown here is derived from an EMBL/GenBank/DDBJ whole genome shotgun (WGS) entry which is preliminary data.</text>
</comment>
<evidence type="ECO:0000313" key="3">
    <source>
        <dbReference type="EMBL" id="PDW00452.1"/>
    </source>
</evidence>
<dbReference type="Proteomes" id="UP000220922">
    <property type="component" value="Unassembled WGS sequence"/>
</dbReference>
<sequence>MSKTVLITGGAGFLGINLARYLLERGYAVRSLDIAPFDYPERDRVEVHTGDIRDKATVERAMAGVDLVVHTAAALPLYKPADIFSTDIDGTRNVIQTALTQNVERFIHISTTAVYGIPDHHPLLESDPMDGVGPYGEAKVKAEQICLSYREQGMCVPILRPKSFIGPERLGIFAMLYDWAKDGKNFPLPGNGKNRYQLLDVEDLCEAIYRCATLEREQVNDTFNIGAKVFTTIKEDFQAVLDAAGFGKKIITFPAAPMTAALVVLERLKLSPVYKWAYGTVTEDSFVSVEKAARILGFEPKYSNKDALVRNYRWYIDHLSDFQNATGVSHRVPWNQGILKVVKVFF</sequence>
<comment type="similarity">
    <text evidence="1">Belongs to the NAD(P)-dependent epimerase/dehydratase family.</text>
</comment>
<organism evidence="3 4">
    <name type="scientific">Candidatus Chloroploca asiatica</name>
    <dbReference type="NCBI Taxonomy" id="1506545"/>
    <lineage>
        <taxon>Bacteria</taxon>
        <taxon>Bacillati</taxon>
        <taxon>Chloroflexota</taxon>
        <taxon>Chloroflexia</taxon>
        <taxon>Chloroflexales</taxon>
        <taxon>Chloroflexineae</taxon>
        <taxon>Oscillochloridaceae</taxon>
        <taxon>Candidatus Chloroploca</taxon>
    </lineage>
</organism>
<proteinExistence type="inferred from homology"/>